<dbReference type="Proteomes" id="UP000760472">
    <property type="component" value="Unassembled WGS sequence"/>
</dbReference>
<accession>A0ABS2WAI4</accession>
<protein>
    <submittedName>
        <fullName evidence="4">Tetratricopeptide repeat protein</fullName>
    </submittedName>
</protein>
<dbReference type="EMBL" id="JAFFZP010000026">
    <property type="protein sequence ID" value="MBN0988724.1"/>
    <property type="molecule type" value="Genomic_DNA"/>
</dbReference>
<name>A0ABS2WAI4_9GAMM</name>
<evidence type="ECO:0000313" key="4">
    <source>
        <dbReference type="EMBL" id="MBN0988724.1"/>
    </source>
</evidence>
<keyword evidence="5" id="KW-1185">Reference proteome</keyword>
<reference evidence="4 5" key="1">
    <citation type="submission" date="2021-02" db="EMBL/GenBank/DDBJ databases">
        <title>A novel species of genus Amphritea isolated from a fishpond in China.</title>
        <authorList>
            <person name="Lu H."/>
        </authorList>
    </citation>
    <scope>NUCLEOTIDE SEQUENCE [LARGE SCALE GENOMIC DNA]</scope>
    <source>
        <strain evidence="4 5">RP18W</strain>
    </source>
</reference>
<dbReference type="SUPFAM" id="SSF52172">
    <property type="entry name" value="CheY-like"/>
    <property type="match status" value="1"/>
</dbReference>
<dbReference type="RefSeq" id="WP_205210039.1">
    <property type="nucleotide sequence ID" value="NZ_JAFFZO010000011.1"/>
</dbReference>
<evidence type="ECO:0000259" key="3">
    <source>
        <dbReference type="PROSITE" id="PS50110"/>
    </source>
</evidence>
<dbReference type="Pfam" id="PF13428">
    <property type="entry name" value="TPR_14"/>
    <property type="match status" value="1"/>
</dbReference>
<evidence type="ECO:0000256" key="2">
    <source>
        <dbReference type="PROSITE-ProRule" id="PRU00339"/>
    </source>
</evidence>
<gene>
    <name evidence="4" type="ORF">JW498_15245</name>
</gene>
<dbReference type="PROSITE" id="PS50110">
    <property type="entry name" value="RESPONSE_REGULATORY"/>
    <property type="match status" value="1"/>
</dbReference>
<feature type="repeat" description="TPR" evidence="2">
    <location>
        <begin position="233"/>
        <end position="266"/>
    </location>
</feature>
<dbReference type="Gene3D" id="3.40.50.2300">
    <property type="match status" value="1"/>
</dbReference>
<dbReference type="SMART" id="SM00028">
    <property type="entry name" value="TPR"/>
    <property type="match status" value="4"/>
</dbReference>
<dbReference type="InterPro" id="IPR011006">
    <property type="entry name" value="CheY-like_superfamily"/>
</dbReference>
<dbReference type="SUPFAM" id="SSF48452">
    <property type="entry name" value="TPR-like"/>
    <property type="match status" value="2"/>
</dbReference>
<dbReference type="InterPro" id="IPR001789">
    <property type="entry name" value="Sig_transdc_resp-reg_receiver"/>
</dbReference>
<evidence type="ECO:0000313" key="5">
    <source>
        <dbReference type="Proteomes" id="UP000760472"/>
    </source>
</evidence>
<sequence>MEISYSDKKVLIVDNRLEDLAELKIILGSMGVADIQVASSVNMALVLLREMHYDICFVLFDLGKNHKNGLQLIQEASAEGIRQFSTVFSLIVDPERSKLLFGSLDNSPDTYISKPYSEPKVRVRLEKIMRVKQVIQPLDELLDQGELQKALLMCDKLSQSYPALKLYIHRIRGIILLEEGAYSKAEKLFESIVAQRVQPWARVGQGVALCHLGDYLNARQILQQVIDESYFCVEAYTWLARTYRALGERGEAISLLRKAVMLQPTVPELQGALGSLAAQNQEWNIAVEAYSNAIRHARQSCFQSDDYYFSLVSALLARSSFDRDVEEYAIRTLEDAVLAFPGEPIVQFKSRLMVAQVYRRAGAQGRANLAARNAFDLFCELELTEQAEWVEPFLEGMEGTSMETEAQTMKQHVNRDSAALEWGKLNIQGMLCYRKKDYQKALSFFVQADSILPNNPSLTLNLVQAALEQARHPGNQRDELLLQCDNALYSINYGALGLRQQKRYLSLSDRCADMVRSMAEVKREIQEGADAS</sequence>
<comment type="caution">
    <text evidence="1">Lacks conserved residue(s) required for the propagation of feature annotation.</text>
</comment>
<organism evidence="4 5">
    <name type="scientific">Amphritea pacifica</name>
    <dbReference type="NCBI Taxonomy" id="2811233"/>
    <lineage>
        <taxon>Bacteria</taxon>
        <taxon>Pseudomonadati</taxon>
        <taxon>Pseudomonadota</taxon>
        <taxon>Gammaproteobacteria</taxon>
        <taxon>Oceanospirillales</taxon>
        <taxon>Oceanospirillaceae</taxon>
        <taxon>Amphritea</taxon>
    </lineage>
</organism>
<dbReference type="InterPro" id="IPR011990">
    <property type="entry name" value="TPR-like_helical_dom_sf"/>
</dbReference>
<dbReference type="InterPro" id="IPR019734">
    <property type="entry name" value="TPR_rpt"/>
</dbReference>
<feature type="domain" description="Response regulatory" evidence="3">
    <location>
        <begin position="9"/>
        <end position="129"/>
    </location>
</feature>
<proteinExistence type="predicted"/>
<keyword evidence="2" id="KW-0802">TPR repeat</keyword>
<dbReference type="Gene3D" id="1.25.40.10">
    <property type="entry name" value="Tetratricopeptide repeat domain"/>
    <property type="match status" value="2"/>
</dbReference>
<evidence type="ECO:0000256" key="1">
    <source>
        <dbReference type="PROSITE-ProRule" id="PRU00169"/>
    </source>
</evidence>
<dbReference type="PROSITE" id="PS50005">
    <property type="entry name" value="TPR"/>
    <property type="match status" value="1"/>
</dbReference>
<comment type="caution">
    <text evidence="4">The sequence shown here is derived from an EMBL/GenBank/DDBJ whole genome shotgun (WGS) entry which is preliminary data.</text>
</comment>